<proteinExistence type="predicted"/>
<dbReference type="AlphaFoldDB" id="A0A1I8FJX1"/>
<protein>
    <submittedName>
        <fullName evidence="2">Tap-RNA_bind domain-containing protein</fullName>
    </submittedName>
</protein>
<dbReference type="Proteomes" id="UP000095280">
    <property type="component" value="Unplaced"/>
</dbReference>
<dbReference type="WBParaSite" id="maker-unitig_37038-snap-gene-0.2-mRNA-1">
    <property type="protein sequence ID" value="maker-unitig_37038-snap-gene-0.2-mRNA-1"/>
    <property type="gene ID" value="maker-unitig_37038-snap-gene-0.2"/>
</dbReference>
<dbReference type="InterPro" id="IPR012677">
    <property type="entry name" value="Nucleotide-bd_a/b_plait_sf"/>
</dbReference>
<dbReference type="Gene3D" id="3.30.70.330">
    <property type="match status" value="1"/>
</dbReference>
<keyword evidence="1" id="KW-1185">Reference proteome</keyword>
<sequence>CLNEGGSVAKGIRVVRISPAPAAARGGRGRRRCSRSVLATTTVARWAEPTGCSRRRRRRCFSGFRGRGGIEKRGHPPPRAALTLPILVPAAVTVVFGVKYDRAWLLESLQAHLSRSFYSVHVTKALDLSSLKSDTELAGSGLYLPLNKPNVVTAVLELLSQIPNLELAVLNLSRISWTVSLHFAPLLERLAPF</sequence>
<accession>A0A1I8FJX1</accession>
<reference evidence="2" key="1">
    <citation type="submission" date="2016-11" db="UniProtKB">
        <authorList>
            <consortium name="WormBaseParasite"/>
        </authorList>
    </citation>
    <scope>IDENTIFICATION</scope>
</reference>
<evidence type="ECO:0000313" key="2">
    <source>
        <dbReference type="WBParaSite" id="maker-unitig_37038-snap-gene-0.2-mRNA-1"/>
    </source>
</evidence>
<name>A0A1I8FJX1_9PLAT</name>
<evidence type="ECO:0000313" key="1">
    <source>
        <dbReference type="Proteomes" id="UP000095280"/>
    </source>
</evidence>
<organism evidence="1 2">
    <name type="scientific">Macrostomum lignano</name>
    <dbReference type="NCBI Taxonomy" id="282301"/>
    <lineage>
        <taxon>Eukaryota</taxon>
        <taxon>Metazoa</taxon>
        <taxon>Spiralia</taxon>
        <taxon>Lophotrochozoa</taxon>
        <taxon>Platyhelminthes</taxon>
        <taxon>Rhabditophora</taxon>
        <taxon>Macrostomorpha</taxon>
        <taxon>Macrostomida</taxon>
        <taxon>Macrostomidae</taxon>
        <taxon>Macrostomum</taxon>
    </lineage>
</organism>